<dbReference type="Gene3D" id="3.90.550.10">
    <property type="entry name" value="Spore Coat Polysaccharide Biosynthesis Protein SpsA, Chain A"/>
    <property type="match status" value="1"/>
</dbReference>
<dbReference type="AlphaFoldDB" id="A0AA36J9G4"/>
<dbReference type="PANTHER" id="PTHR11183">
    <property type="entry name" value="GLYCOGENIN SUBFAMILY MEMBER"/>
    <property type="match status" value="1"/>
</dbReference>
<dbReference type="EMBL" id="CAUJNA010003438">
    <property type="protein sequence ID" value="CAJ1402070.1"/>
    <property type="molecule type" value="Genomic_DNA"/>
</dbReference>
<comment type="caution">
    <text evidence="1">The sequence shown here is derived from an EMBL/GenBank/DDBJ whole genome shotgun (WGS) entry which is preliminary data.</text>
</comment>
<protein>
    <submittedName>
        <fullName evidence="1">Uncharacterized protein</fullName>
    </submittedName>
</protein>
<dbReference type="InterPro" id="IPR002495">
    <property type="entry name" value="Glyco_trans_8"/>
</dbReference>
<reference evidence="1" key="1">
    <citation type="submission" date="2023-08" db="EMBL/GenBank/DDBJ databases">
        <authorList>
            <person name="Chen Y."/>
            <person name="Shah S."/>
            <person name="Dougan E. K."/>
            <person name="Thang M."/>
            <person name="Chan C."/>
        </authorList>
    </citation>
    <scope>NUCLEOTIDE SEQUENCE</scope>
</reference>
<dbReference type="InterPro" id="IPR029044">
    <property type="entry name" value="Nucleotide-diphossugar_trans"/>
</dbReference>
<accession>A0AA36J9G4</accession>
<evidence type="ECO:0000313" key="2">
    <source>
        <dbReference type="Proteomes" id="UP001178507"/>
    </source>
</evidence>
<proteinExistence type="predicted"/>
<dbReference type="InterPro" id="IPR050587">
    <property type="entry name" value="GNT1/Glycosyltrans_8"/>
</dbReference>
<keyword evidence="2" id="KW-1185">Reference proteome</keyword>
<dbReference type="Pfam" id="PF01501">
    <property type="entry name" value="Glyco_transf_8"/>
    <property type="match status" value="1"/>
</dbReference>
<gene>
    <name evidence="1" type="ORF">EVOR1521_LOCUS25042</name>
</gene>
<name>A0AA36J9G4_9DINO</name>
<dbReference type="SUPFAM" id="SSF53448">
    <property type="entry name" value="Nucleotide-diphospho-sugar transferases"/>
    <property type="match status" value="1"/>
</dbReference>
<organism evidence="1 2">
    <name type="scientific">Effrenium voratum</name>
    <dbReference type="NCBI Taxonomy" id="2562239"/>
    <lineage>
        <taxon>Eukaryota</taxon>
        <taxon>Sar</taxon>
        <taxon>Alveolata</taxon>
        <taxon>Dinophyceae</taxon>
        <taxon>Suessiales</taxon>
        <taxon>Symbiodiniaceae</taxon>
        <taxon>Effrenium</taxon>
    </lineage>
</organism>
<dbReference type="Proteomes" id="UP001178507">
    <property type="component" value="Unassembled WGS sequence"/>
</dbReference>
<dbReference type="GO" id="GO:0016757">
    <property type="term" value="F:glycosyltransferase activity"/>
    <property type="evidence" value="ECO:0007669"/>
    <property type="project" value="InterPro"/>
</dbReference>
<evidence type="ECO:0000313" key="1">
    <source>
        <dbReference type="EMBL" id="CAJ1402070.1"/>
    </source>
</evidence>
<sequence length="763" mass="86406">MPVIILQGIFGTIPSAAQSFTTMYLQWALEELGSDARLWHLKTLARSQCQRSVIQDGVKFYSGVGSPVRWTVLAGVLRSKLAGLGWRHGWRRLGGLALQHHLCRRSKTSQQDCVANAETCPVGVVADHVLMLLSHPESYAMDLRLIDAHETVHRWEILGASLGYYIWNLPGFRLLDVLYSGWPLFALLRALRPRLARLVNFRGAPHATPEALDLAARLKKAKEARDTGQRRLSRLDADYISAVSLCQILESHGMDKWTGCPLTSAHEALETALATASDLKEMERHVERAEEHLRKFLWWLQAPGEAWKAPGARIATLMFIAADCMLPLLARLQKRLEHLVELKRPTPAGAMCPALELPEQGVLMAEAAYAADFHQAMEEMVPEFGSRPVDLETSANQSSKEAWVTFLWGGTSAGAKRAAELNSEVIRTMVHSVRKWETHRRAFLVLAVGSLPARVAAELRRADLKVRTIRENETIPIWRAEFVKKPEGLGDWFTDRNLTRTFAQLAAWALKDFERVVVLDADTLVVQRCEELFRLPMHFAASLETHRDQETFSRLQSLGRTYLVNAGVMVIRPNLHLLRRIRRGADFPAFRYHAEKIGVMGEATFQSLIDTYLTTENYWRLGVVLWDQAGRFDGCRAGLGSSQVVSAWMAHGRVHCLLPIDYNFCADFPHVFFASYDYLAQAKADAPKQPARHLRAELIRKTLRLYWSSGLLRGLPKILHFPGHLRKPWQRWLPAARSPWDEAWWSAHAEMCRSSPTPCRLRC</sequence>